<dbReference type="InterPro" id="IPR058240">
    <property type="entry name" value="rSAM_sf"/>
</dbReference>
<organism evidence="1">
    <name type="scientific">Candidatus Kentrum sp. LPFa</name>
    <dbReference type="NCBI Taxonomy" id="2126335"/>
    <lineage>
        <taxon>Bacteria</taxon>
        <taxon>Pseudomonadati</taxon>
        <taxon>Pseudomonadota</taxon>
        <taxon>Gammaproteobacteria</taxon>
        <taxon>Candidatus Kentrum</taxon>
    </lineage>
</organism>
<dbReference type="InterPro" id="IPR013785">
    <property type="entry name" value="Aldolase_TIM"/>
</dbReference>
<evidence type="ECO:0000313" key="2">
    <source>
        <dbReference type="EMBL" id="VFK36114.1"/>
    </source>
</evidence>
<dbReference type="EMBL" id="CAADFP010000490">
    <property type="protein sequence ID" value="VFK36114.1"/>
    <property type="molecule type" value="Genomic_DNA"/>
</dbReference>
<proteinExistence type="predicted"/>
<gene>
    <name evidence="1" type="ORF">BECKLPF1236A_GA0070988_104932</name>
    <name evidence="2" type="ORF">BECKLPF1236C_GA0070990_104901</name>
</gene>
<dbReference type="AlphaFoldDB" id="A0A450X933"/>
<evidence type="ECO:0000313" key="1">
    <source>
        <dbReference type="EMBL" id="VFK25796.1"/>
    </source>
</evidence>
<accession>A0A450X933</accession>
<reference evidence="1" key="1">
    <citation type="submission" date="2019-02" db="EMBL/GenBank/DDBJ databases">
        <authorList>
            <person name="Gruber-Vodicka R. H."/>
            <person name="Seah K. B. B."/>
        </authorList>
    </citation>
    <scope>NUCLEOTIDE SEQUENCE</scope>
    <source>
        <strain evidence="1">BECK_S312</strain>
        <strain evidence="2">BECK_S426</strain>
    </source>
</reference>
<protein>
    <submittedName>
        <fullName evidence="1">Sulfatase maturation enzyme AslB, radical SAM superfamily</fullName>
    </submittedName>
</protein>
<dbReference type="Gene3D" id="3.20.20.70">
    <property type="entry name" value="Aldolase class I"/>
    <property type="match status" value="1"/>
</dbReference>
<name>A0A450X933_9GAMM</name>
<dbReference type="EMBL" id="CAADFM010000493">
    <property type="protein sequence ID" value="VFK25796.1"/>
    <property type="molecule type" value="Genomic_DNA"/>
</dbReference>
<sequence length="304" mass="34749">MSIMNRESLITSCLEASQLEFDEYRFSGGEPLVIGDRLFEHAKLVFDITGKKPSVLTSGLRLSEKWLNKSRDLFSGVYISVENPYKPLQTSTNVSNLLKFIREFSSKETPLHLGVTIVKPDCYYKIYDIYSALYEGTDRKTHPQISSPYIGHLSEASTSQLENLSSETSRIFKEYGVVPFYFSPFVGRRDHEGISKYRCTINLNPNGDFQSGKPLCSTILDEMKAYQKAAEYRSKNCSNCEWVDYCSPFSKDLELKRLKTTCVTRKAIFDGMLDGLQAYSLNVGEPTSDNQHNRLYRKRIPCFI</sequence>
<dbReference type="SUPFAM" id="SSF102114">
    <property type="entry name" value="Radical SAM enzymes"/>
    <property type="match status" value="1"/>
</dbReference>